<evidence type="ECO:0000313" key="1">
    <source>
        <dbReference type="EMBL" id="KHQ52255.1"/>
    </source>
</evidence>
<dbReference type="InterPro" id="IPR015813">
    <property type="entry name" value="Pyrv/PenolPyrv_kinase-like_dom"/>
</dbReference>
<keyword evidence="2" id="KW-1185">Reference proteome</keyword>
<dbReference type="EMBL" id="JSUQ01000012">
    <property type="protein sequence ID" value="KHQ52255.1"/>
    <property type="molecule type" value="Genomic_DNA"/>
</dbReference>
<dbReference type="InterPro" id="IPR040442">
    <property type="entry name" value="Pyrv_kinase-like_dom_sf"/>
</dbReference>
<accession>A0A0B3RM05</accession>
<dbReference type="AlphaFoldDB" id="A0A0B3RM05"/>
<reference evidence="1 2" key="1">
    <citation type="submission" date="2014-10" db="EMBL/GenBank/DDBJ databases">
        <title>Genome sequence of Ponticoccus sp. strain UMTAT08 isolated from clonal culture of toxic dinoflagellate Alexandrium tamiyavanichii.</title>
        <authorList>
            <person name="Gan H.Y."/>
            <person name="Muhd D.-D."/>
            <person name="Mohd Noor M.E."/>
            <person name="Yeong Y.S."/>
            <person name="Usup G."/>
        </authorList>
    </citation>
    <scope>NUCLEOTIDE SEQUENCE [LARGE SCALE GENOMIC DNA]</scope>
    <source>
        <strain evidence="1 2">UMTAT08</strain>
    </source>
</reference>
<dbReference type="CDD" id="cd00377">
    <property type="entry name" value="ICL_PEPM"/>
    <property type="match status" value="1"/>
</dbReference>
<gene>
    <name evidence="1" type="ORF">OA50_03272</name>
</gene>
<name>A0A0B3RM05_9RHOB</name>
<dbReference type="GO" id="GO:0003824">
    <property type="term" value="F:catalytic activity"/>
    <property type="evidence" value="ECO:0007669"/>
    <property type="project" value="InterPro"/>
</dbReference>
<dbReference type="Pfam" id="PF13714">
    <property type="entry name" value="PEP_mutase"/>
    <property type="match status" value="1"/>
</dbReference>
<proteinExistence type="predicted"/>
<dbReference type="STRING" id="561184.SAMN05216376_102239"/>
<dbReference type="PANTHER" id="PTHR42905:SF16">
    <property type="entry name" value="CARBOXYPHOSPHONOENOLPYRUVATE PHOSPHONOMUTASE-LIKE PROTEIN (AFU_ORTHOLOGUE AFUA_5G07230)"/>
    <property type="match status" value="1"/>
</dbReference>
<comment type="caution">
    <text evidence="1">The sequence shown here is derived from an EMBL/GenBank/DDBJ whole genome shotgun (WGS) entry which is preliminary data.</text>
</comment>
<dbReference type="Proteomes" id="UP000030960">
    <property type="component" value="Unassembled WGS sequence"/>
</dbReference>
<dbReference type="RefSeq" id="WP_043143480.1">
    <property type="nucleotide sequence ID" value="NZ_JSUQ01000012.1"/>
</dbReference>
<sequence>MLDSFRQMHRPGDPFILANAWDAGSAKMLVALGAQAIATSSAAHAFTLGRPDMGTLTRDEALAHAQDLVAAVNVPVSGDFENGFGEAPETCAETVRLAAEAGLAGICIEDTALPDDAPYDAPLAAERIHAAASAARALPRDFMLVARADGLLTGHYDEAEATRRIQAFEAAGADAVYVPGPPSMEALGRLVKATGLPFNALVSGPFAQFSRAEFAALGVARLSLGSALARATWRTIHDAGQAMFTKGQFDPLADALPFATVNPMLT</sequence>
<organism evidence="1 2">
    <name type="scientific">Mameliella alba</name>
    <dbReference type="NCBI Taxonomy" id="561184"/>
    <lineage>
        <taxon>Bacteria</taxon>
        <taxon>Pseudomonadati</taxon>
        <taxon>Pseudomonadota</taxon>
        <taxon>Alphaproteobacteria</taxon>
        <taxon>Rhodobacterales</taxon>
        <taxon>Roseobacteraceae</taxon>
        <taxon>Mameliella</taxon>
    </lineage>
</organism>
<dbReference type="PATRIC" id="fig|1515334.3.peg.3290"/>
<dbReference type="SUPFAM" id="SSF51621">
    <property type="entry name" value="Phosphoenolpyruvate/pyruvate domain"/>
    <property type="match status" value="1"/>
</dbReference>
<dbReference type="PANTHER" id="PTHR42905">
    <property type="entry name" value="PHOSPHOENOLPYRUVATE CARBOXYLASE"/>
    <property type="match status" value="1"/>
</dbReference>
<protein>
    <submittedName>
        <fullName evidence="1">PEP phosphonomutase</fullName>
    </submittedName>
</protein>
<dbReference type="Gene3D" id="3.20.20.60">
    <property type="entry name" value="Phosphoenolpyruvate-binding domains"/>
    <property type="match status" value="1"/>
</dbReference>
<dbReference type="InterPro" id="IPR039556">
    <property type="entry name" value="ICL/PEPM"/>
</dbReference>
<dbReference type="OrthoDB" id="9785398at2"/>
<evidence type="ECO:0000313" key="2">
    <source>
        <dbReference type="Proteomes" id="UP000030960"/>
    </source>
</evidence>